<accession>A0A316E2E0</accession>
<comment type="caution">
    <text evidence="1">The sequence shown here is derived from an EMBL/GenBank/DDBJ whole genome shotgun (WGS) entry which is preliminary data.</text>
</comment>
<dbReference type="Proteomes" id="UP000245667">
    <property type="component" value="Unassembled WGS sequence"/>
</dbReference>
<sequence length="76" mass="8521">MTLIGKLMNLRYLRGNSSKEMDFGRQNNAKGLPPIVNQEELFIGSVFLSDVSKFNLSGQGHKTEYFGRLGLVVTKE</sequence>
<proteinExistence type="predicted"/>
<dbReference type="AlphaFoldDB" id="A0A316E2E0"/>
<organism evidence="1 2">
    <name type="scientific">Maribacter polysiphoniae</name>
    <dbReference type="NCBI Taxonomy" id="429344"/>
    <lineage>
        <taxon>Bacteria</taxon>
        <taxon>Pseudomonadati</taxon>
        <taxon>Bacteroidota</taxon>
        <taxon>Flavobacteriia</taxon>
        <taxon>Flavobacteriales</taxon>
        <taxon>Flavobacteriaceae</taxon>
        <taxon>Maribacter</taxon>
    </lineage>
</organism>
<name>A0A316E2E0_9FLAO</name>
<reference evidence="1 2" key="1">
    <citation type="submission" date="2018-05" db="EMBL/GenBank/DDBJ databases">
        <title>Genomic Encyclopedia of Archaeal and Bacterial Type Strains, Phase II (KMG-II): from individual species to whole genera.</title>
        <authorList>
            <person name="Goeker M."/>
        </authorList>
    </citation>
    <scope>NUCLEOTIDE SEQUENCE [LARGE SCALE GENOMIC DNA]</scope>
    <source>
        <strain evidence="1 2">DSM 23514</strain>
    </source>
</reference>
<gene>
    <name evidence="1" type="ORF">LX92_02842</name>
</gene>
<protein>
    <submittedName>
        <fullName evidence="1">Uncharacterized protein</fullName>
    </submittedName>
</protein>
<evidence type="ECO:0000313" key="2">
    <source>
        <dbReference type="Proteomes" id="UP000245667"/>
    </source>
</evidence>
<dbReference type="EMBL" id="QGGQ01000006">
    <property type="protein sequence ID" value="PWK22903.1"/>
    <property type="molecule type" value="Genomic_DNA"/>
</dbReference>
<evidence type="ECO:0000313" key="1">
    <source>
        <dbReference type="EMBL" id="PWK22903.1"/>
    </source>
</evidence>